<dbReference type="InterPro" id="IPR043519">
    <property type="entry name" value="NT_sf"/>
</dbReference>
<dbReference type="EMBL" id="JAUCGM010000855">
    <property type="protein sequence ID" value="MDM8563762.1"/>
    <property type="molecule type" value="Genomic_DNA"/>
</dbReference>
<evidence type="ECO:0000313" key="2">
    <source>
        <dbReference type="Proteomes" id="UP001171945"/>
    </source>
</evidence>
<evidence type="ECO:0008006" key="3">
    <source>
        <dbReference type="Google" id="ProtNLM"/>
    </source>
</evidence>
<gene>
    <name evidence="1" type="ORF">QUF54_10455</name>
</gene>
<name>A0ABT7VW04_9GAMM</name>
<comment type="caution">
    <text evidence="1">The sequence shown here is derived from an EMBL/GenBank/DDBJ whole genome shotgun (WGS) entry which is preliminary data.</text>
</comment>
<dbReference type="Gene3D" id="3.30.460.10">
    <property type="entry name" value="Beta Polymerase, domain 2"/>
    <property type="match status" value="1"/>
</dbReference>
<evidence type="ECO:0000313" key="1">
    <source>
        <dbReference type="EMBL" id="MDM8563762.1"/>
    </source>
</evidence>
<keyword evidence="2" id="KW-1185">Reference proteome</keyword>
<dbReference type="Proteomes" id="UP001171945">
    <property type="component" value="Unassembled WGS sequence"/>
</dbReference>
<accession>A0ABT7VW04</accession>
<organism evidence="1 2">
    <name type="scientific">Candidatus Marithioploca araucensis</name>
    <dbReference type="NCBI Taxonomy" id="70273"/>
    <lineage>
        <taxon>Bacteria</taxon>
        <taxon>Pseudomonadati</taxon>
        <taxon>Pseudomonadota</taxon>
        <taxon>Gammaproteobacteria</taxon>
        <taxon>Thiotrichales</taxon>
        <taxon>Thiotrichaceae</taxon>
        <taxon>Candidatus Marithioploca</taxon>
    </lineage>
</organism>
<sequence length="121" mass="13782">MKVQIENMRLNQWEIQIIKSTVCEVMGETAKVWLFGSRMDDSQYGGDIDLLIATDLDNPKERALKKSLLWAKLQQGLGEQRIDIILVQEGGNFQTILKAKKSDFFEKIGFLDGLKISALQH</sequence>
<reference evidence="1" key="1">
    <citation type="submission" date="2023-06" db="EMBL/GenBank/DDBJ databases">
        <title>Uncultivated large filamentous bacteria from sulfidic sediments reveal new species and different genomic features in energy metabolism and defense.</title>
        <authorList>
            <person name="Fonseca A."/>
        </authorList>
    </citation>
    <scope>NUCLEOTIDE SEQUENCE</scope>
    <source>
        <strain evidence="1">HSG4</strain>
    </source>
</reference>
<protein>
    <recommendedName>
        <fullName evidence="3">Nucleotidyltransferase domain-containing protein</fullName>
    </recommendedName>
</protein>
<dbReference type="SUPFAM" id="SSF81301">
    <property type="entry name" value="Nucleotidyltransferase"/>
    <property type="match status" value="1"/>
</dbReference>
<proteinExistence type="predicted"/>